<comment type="caution">
    <text evidence="2">The sequence shown here is derived from an EMBL/GenBank/DDBJ whole genome shotgun (WGS) entry which is preliminary data.</text>
</comment>
<evidence type="ECO:0000256" key="1">
    <source>
        <dbReference type="SAM" id="MobiDB-lite"/>
    </source>
</evidence>
<sequence length="66" mass="6736">MTKSPLPNPDQAQKKKDGSKNHSDPAPTWTPTARSSDSAGTQVMGPSGQGIVSASADAVMAMAPQI</sequence>
<gene>
    <name evidence="2" type="ORF">NDU88_004130</name>
</gene>
<accession>A0AAV7T8Q2</accession>
<dbReference type="EMBL" id="JANPWB010000007">
    <property type="protein sequence ID" value="KAJ1172283.1"/>
    <property type="molecule type" value="Genomic_DNA"/>
</dbReference>
<proteinExistence type="predicted"/>
<protein>
    <submittedName>
        <fullName evidence="2">Uncharacterized protein</fullName>
    </submittedName>
</protein>
<feature type="compositionally biased region" description="Basic and acidic residues" evidence="1">
    <location>
        <begin position="12"/>
        <end position="23"/>
    </location>
</feature>
<reference evidence="2" key="1">
    <citation type="journal article" date="2022" name="bioRxiv">
        <title>Sequencing and chromosome-scale assembly of the giantPleurodeles waltlgenome.</title>
        <authorList>
            <person name="Brown T."/>
            <person name="Elewa A."/>
            <person name="Iarovenko S."/>
            <person name="Subramanian E."/>
            <person name="Araus A.J."/>
            <person name="Petzold A."/>
            <person name="Susuki M."/>
            <person name="Suzuki K.-i.T."/>
            <person name="Hayashi T."/>
            <person name="Toyoda A."/>
            <person name="Oliveira C."/>
            <person name="Osipova E."/>
            <person name="Leigh N.D."/>
            <person name="Simon A."/>
            <person name="Yun M.H."/>
        </authorList>
    </citation>
    <scope>NUCLEOTIDE SEQUENCE</scope>
    <source>
        <strain evidence="2">20211129_DDA</strain>
        <tissue evidence="2">Liver</tissue>
    </source>
</reference>
<keyword evidence="3" id="KW-1185">Reference proteome</keyword>
<feature type="compositionally biased region" description="Polar residues" evidence="1">
    <location>
        <begin position="29"/>
        <end position="41"/>
    </location>
</feature>
<organism evidence="2 3">
    <name type="scientific">Pleurodeles waltl</name>
    <name type="common">Iberian ribbed newt</name>
    <dbReference type="NCBI Taxonomy" id="8319"/>
    <lineage>
        <taxon>Eukaryota</taxon>
        <taxon>Metazoa</taxon>
        <taxon>Chordata</taxon>
        <taxon>Craniata</taxon>
        <taxon>Vertebrata</taxon>
        <taxon>Euteleostomi</taxon>
        <taxon>Amphibia</taxon>
        <taxon>Batrachia</taxon>
        <taxon>Caudata</taxon>
        <taxon>Salamandroidea</taxon>
        <taxon>Salamandridae</taxon>
        <taxon>Pleurodelinae</taxon>
        <taxon>Pleurodeles</taxon>
    </lineage>
</organism>
<dbReference type="AlphaFoldDB" id="A0AAV7T8Q2"/>
<evidence type="ECO:0000313" key="2">
    <source>
        <dbReference type="EMBL" id="KAJ1172283.1"/>
    </source>
</evidence>
<evidence type="ECO:0000313" key="3">
    <source>
        <dbReference type="Proteomes" id="UP001066276"/>
    </source>
</evidence>
<feature type="region of interest" description="Disordered" evidence="1">
    <location>
        <begin position="1"/>
        <end position="50"/>
    </location>
</feature>
<name>A0AAV7T8Q2_PLEWA</name>
<dbReference type="Proteomes" id="UP001066276">
    <property type="component" value="Chromosome 4_1"/>
</dbReference>